<gene>
    <name evidence="7" type="ORF">ENV52_12875</name>
</gene>
<dbReference type="GO" id="GO:0008137">
    <property type="term" value="F:NADH dehydrogenase (ubiquinone) activity"/>
    <property type="evidence" value="ECO:0007669"/>
    <property type="project" value="InterPro"/>
</dbReference>
<dbReference type="GO" id="GO:0016491">
    <property type="term" value="F:oxidoreductase activity"/>
    <property type="evidence" value="ECO:0007669"/>
    <property type="project" value="UniProtKB-KW"/>
</dbReference>
<dbReference type="SUPFAM" id="SSF142984">
    <property type="entry name" value="Nqo1 middle domain-like"/>
    <property type="match status" value="1"/>
</dbReference>
<keyword evidence="2" id="KW-0004">4Fe-4S</keyword>
<dbReference type="SUPFAM" id="SSF140490">
    <property type="entry name" value="Nqo1C-terminal domain-like"/>
    <property type="match status" value="1"/>
</dbReference>
<keyword evidence="4" id="KW-0408">Iron</keyword>
<dbReference type="Pfam" id="PF01512">
    <property type="entry name" value="Complex1_51K"/>
    <property type="match status" value="1"/>
</dbReference>
<evidence type="ECO:0000256" key="5">
    <source>
        <dbReference type="ARBA" id="ARBA00023014"/>
    </source>
</evidence>
<dbReference type="EMBL" id="DTGR01000201">
    <property type="protein sequence ID" value="HHS30579.1"/>
    <property type="molecule type" value="Genomic_DNA"/>
</dbReference>
<protein>
    <submittedName>
        <fullName evidence="7">NADH-quinone oxidoreductase subunit F</fullName>
        <ecNumber evidence="7">1.6.5.11</ecNumber>
    </submittedName>
</protein>
<keyword evidence="7" id="KW-0560">Oxidoreductase</keyword>
<dbReference type="Gene3D" id="1.20.1440.230">
    <property type="entry name" value="NADH-ubiquinone oxidoreductase 51kDa subunit, iron-sulphur binding domain"/>
    <property type="match status" value="1"/>
</dbReference>
<dbReference type="PANTHER" id="PTHR43578:SF3">
    <property type="entry name" value="NADH-QUINONE OXIDOREDUCTASE SUBUNIT F"/>
    <property type="match status" value="1"/>
</dbReference>
<dbReference type="GO" id="GO:0046872">
    <property type="term" value="F:metal ion binding"/>
    <property type="evidence" value="ECO:0007669"/>
    <property type="project" value="UniProtKB-KW"/>
</dbReference>
<dbReference type="SMART" id="SM00928">
    <property type="entry name" value="NADH_4Fe-4S"/>
    <property type="match status" value="1"/>
</dbReference>
<evidence type="ECO:0000256" key="4">
    <source>
        <dbReference type="ARBA" id="ARBA00023004"/>
    </source>
</evidence>
<dbReference type="Gene3D" id="6.10.250.1450">
    <property type="match status" value="1"/>
</dbReference>
<dbReference type="InterPro" id="IPR019554">
    <property type="entry name" value="Soluble_ligand-bd"/>
</dbReference>
<feature type="domain" description="NADH-ubiquinone oxidoreductase 51kDa subunit iron-sulphur binding" evidence="6">
    <location>
        <begin position="324"/>
        <end position="369"/>
    </location>
</feature>
<dbReference type="InterPro" id="IPR011538">
    <property type="entry name" value="Nuo51_FMN-bd"/>
</dbReference>
<dbReference type="EC" id="1.6.5.11" evidence="7"/>
<accession>A0A7V6DQU0</accession>
<reference evidence="7" key="1">
    <citation type="journal article" date="2020" name="mSystems">
        <title>Genome- and Community-Level Interaction Insights into Carbon Utilization and Element Cycling Functions of Hydrothermarchaeota in Hydrothermal Sediment.</title>
        <authorList>
            <person name="Zhou Z."/>
            <person name="Liu Y."/>
            <person name="Xu W."/>
            <person name="Pan J."/>
            <person name="Luo Z.H."/>
            <person name="Li M."/>
        </authorList>
    </citation>
    <scope>NUCLEOTIDE SEQUENCE [LARGE SCALE GENOMIC DNA]</scope>
    <source>
        <strain evidence="7">SpSt-767</strain>
    </source>
</reference>
<keyword evidence="5" id="KW-0411">Iron-sulfur</keyword>
<organism evidence="7">
    <name type="scientific">Desulfobacca acetoxidans</name>
    <dbReference type="NCBI Taxonomy" id="60893"/>
    <lineage>
        <taxon>Bacteria</taxon>
        <taxon>Pseudomonadati</taxon>
        <taxon>Thermodesulfobacteriota</taxon>
        <taxon>Desulfobaccia</taxon>
        <taxon>Desulfobaccales</taxon>
        <taxon>Desulfobaccaceae</taxon>
        <taxon>Desulfobacca</taxon>
    </lineage>
</organism>
<evidence type="ECO:0000259" key="6">
    <source>
        <dbReference type="SMART" id="SM00928"/>
    </source>
</evidence>
<dbReference type="InterPro" id="IPR037207">
    <property type="entry name" value="Nuop51_4Fe4S-bd_sf"/>
</dbReference>
<dbReference type="Gene3D" id="3.10.20.600">
    <property type="match status" value="1"/>
</dbReference>
<proteinExistence type="inferred from homology"/>
<evidence type="ECO:0000256" key="2">
    <source>
        <dbReference type="ARBA" id="ARBA00022485"/>
    </source>
</evidence>
<dbReference type="GO" id="GO:0010181">
    <property type="term" value="F:FMN binding"/>
    <property type="evidence" value="ECO:0007669"/>
    <property type="project" value="InterPro"/>
</dbReference>
<dbReference type="PROSITE" id="PS00645">
    <property type="entry name" value="COMPLEX1_51K_2"/>
    <property type="match status" value="1"/>
</dbReference>
<dbReference type="PANTHER" id="PTHR43578">
    <property type="entry name" value="NADH-QUINONE OXIDOREDUCTASE SUBUNIT F"/>
    <property type="match status" value="1"/>
</dbReference>
<dbReference type="Pfam" id="PF10589">
    <property type="entry name" value="NADH_4Fe-4S"/>
    <property type="match status" value="1"/>
</dbReference>
<evidence type="ECO:0000256" key="3">
    <source>
        <dbReference type="ARBA" id="ARBA00022723"/>
    </source>
</evidence>
<name>A0A7V6DQU0_9BACT</name>
<evidence type="ECO:0000313" key="7">
    <source>
        <dbReference type="EMBL" id="HHS30579.1"/>
    </source>
</evidence>
<keyword evidence="3" id="KW-0479">Metal-binding</keyword>
<dbReference type="FunFam" id="1.20.1440.230:FF:000001">
    <property type="entry name" value="Mitochondrial NADH dehydrogenase flavoprotein 1"/>
    <property type="match status" value="1"/>
</dbReference>
<evidence type="ECO:0000256" key="1">
    <source>
        <dbReference type="ARBA" id="ARBA00007523"/>
    </source>
</evidence>
<dbReference type="AlphaFoldDB" id="A0A7V6DQU0"/>
<dbReference type="GO" id="GO:0051539">
    <property type="term" value="F:4 iron, 4 sulfur cluster binding"/>
    <property type="evidence" value="ECO:0007669"/>
    <property type="project" value="UniProtKB-KW"/>
</dbReference>
<sequence>MTEHVLLLNRQPDRPLTLDEYRSHGGYEALIETVKKRTPEEVRQAVVASRLRGRGGAWYPTGKKWSFIGEAHPRYLIPNTDEMEPGTFKDRVLVNVNPHLVLEGIILAGYAISAARGIFFIRPSYEMDAELIEKELKVARDAGFLGKNILGSDFSFDLEVHRSAGRYICGEASAQVNAIMGKRPHPNKEVHMASTGLWGKPTIVNNVETLSCVPHILRNGPEWFRNLSRSPNDGGTKLYCISGRVSRPGCYEMPLGTPLREILEEAGGMSPGSNFKAFMPGGASTCLMPPTYQDTPMDHDSYKATGNPIGTTAVMIFDERTCLVGAALNLMEYFARESCGFCTPCREGLPFMRDLLQRIENGEGKEEFIPMLHQMAQHMDKAYCGFAPGAANSVIGLLRYFADEVREHISQRQCPCPCELPEPPAAE</sequence>
<dbReference type="Pfam" id="PF10531">
    <property type="entry name" value="SLBB"/>
    <property type="match status" value="1"/>
</dbReference>
<comment type="similarity">
    <text evidence="1">Belongs to the complex I 51 kDa subunit family.</text>
</comment>
<dbReference type="InterPro" id="IPR037225">
    <property type="entry name" value="Nuo51_FMN-bd_sf"/>
</dbReference>
<dbReference type="SUPFAM" id="SSF142019">
    <property type="entry name" value="Nqo1 FMN-binding domain-like"/>
    <property type="match status" value="1"/>
</dbReference>
<comment type="caution">
    <text evidence="7">The sequence shown here is derived from an EMBL/GenBank/DDBJ whole genome shotgun (WGS) entry which is preliminary data.</text>
</comment>
<dbReference type="Gene3D" id="3.40.50.11540">
    <property type="entry name" value="NADH-ubiquinone oxidoreductase 51kDa subunit"/>
    <property type="match status" value="1"/>
</dbReference>
<dbReference type="InterPro" id="IPR001949">
    <property type="entry name" value="NADH-UbQ_OxRdtase_51kDa_CS"/>
</dbReference>
<dbReference type="InterPro" id="IPR019575">
    <property type="entry name" value="Nuop51_4Fe4S-bd"/>
</dbReference>